<evidence type="ECO:0000256" key="8">
    <source>
        <dbReference type="ARBA" id="ARBA00022801"/>
    </source>
</evidence>
<dbReference type="InterPro" id="IPR050582">
    <property type="entry name" value="HAD-like_SerB"/>
</dbReference>
<comment type="catalytic activity">
    <reaction evidence="12">
        <text>O-phospho-L-serine + H2O = L-serine + phosphate</text>
        <dbReference type="Rhea" id="RHEA:21208"/>
        <dbReference type="ChEBI" id="CHEBI:15377"/>
        <dbReference type="ChEBI" id="CHEBI:33384"/>
        <dbReference type="ChEBI" id="CHEBI:43474"/>
        <dbReference type="ChEBI" id="CHEBI:57524"/>
        <dbReference type="EC" id="3.1.3.3"/>
    </reaction>
</comment>
<evidence type="ECO:0000256" key="3">
    <source>
        <dbReference type="ARBA" id="ARBA00009184"/>
    </source>
</evidence>
<keyword evidence="7" id="KW-0479">Metal-binding</keyword>
<reference evidence="15 16" key="1">
    <citation type="submission" date="2015-12" db="EMBL/GenBank/DDBJ databases">
        <title>Complete genome of Lacimicrobium alkaliphilum KCTC 32984.</title>
        <authorList>
            <person name="Kim S.-G."/>
            <person name="Lee Y.-J."/>
        </authorList>
    </citation>
    <scope>NUCLEOTIDE SEQUENCE [LARGE SCALE GENOMIC DNA]</scope>
    <source>
        <strain evidence="15 16">YelD216</strain>
    </source>
</reference>
<dbReference type="PANTHER" id="PTHR43344:SF2">
    <property type="entry name" value="PHOSPHOSERINE PHOSPHATASE"/>
    <property type="match status" value="1"/>
</dbReference>
<feature type="active site" description="Nucleophile" evidence="14">
    <location>
        <position position="158"/>
    </location>
</feature>
<dbReference type="Gene3D" id="3.40.50.1000">
    <property type="entry name" value="HAD superfamily/HAD-like"/>
    <property type="match status" value="1"/>
</dbReference>
<dbReference type="EMBL" id="CP013650">
    <property type="protein sequence ID" value="ALS97695.1"/>
    <property type="molecule type" value="Genomic_DNA"/>
</dbReference>
<evidence type="ECO:0000313" key="16">
    <source>
        <dbReference type="Proteomes" id="UP000068447"/>
    </source>
</evidence>
<dbReference type="NCBIfam" id="TIGR01488">
    <property type="entry name" value="HAD-SF-IB"/>
    <property type="match status" value="1"/>
</dbReference>
<keyword evidence="8" id="KW-0378">Hydrolase</keyword>
<evidence type="ECO:0000256" key="5">
    <source>
        <dbReference type="ARBA" id="ARBA00015196"/>
    </source>
</evidence>
<dbReference type="InterPro" id="IPR036412">
    <property type="entry name" value="HAD-like_sf"/>
</dbReference>
<accession>A0A0U3AUC8</accession>
<sequence>MILTELQLKSSQLHSSLFLRQLFEIPDLKLFQLQPEKVCTNLSAEQLGGMACSIGDGQPSRVSENWQPAKMIIRAQALTLDKVLKVQQALHEQMQVKGIRAIALNDRKQDYGVGLDIALSPQGVPKELLHKLALTHQLELNLLTRSVSLKKPGLLLMDMDSTMIAMECIDEIAKLAGVGEQVSEVTELAMQGKLDFAGSLCSRVACLENASEEILWQVREAMPIMPGLERLVSLLKSHGWKVALVSGGFTFFADYLKQRLGLDFARANELEIIDGRLTGKVQGEIVDGTVKANTLAELAQRYDIGMQQTVAMGDGANDLKMMAQAGLGVAYKAKPVVLQQADAAIRFGGLDELLYLLES</sequence>
<dbReference type="InterPro" id="IPR023214">
    <property type="entry name" value="HAD_sf"/>
</dbReference>
<evidence type="ECO:0000256" key="10">
    <source>
        <dbReference type="ARBA" id="ARBA00023299"/>
    </source>
</evidence>
<dbReference type="KEGG" id="lal:AT746_05020"/>
<dbReference type="GO" id="GO:0006564">
    <property type="term" value="P:L-serine biosynthetic process"/>
    <property type="evidence" value="ECO:0007669"/>
    <property type="project" value="UniProtKB-KW"/>
</dbReference>
<dbReference type="AlphaFoldDB" id="A0A0U3AUC8"/>
<evidence type="ECO:0000256" key="9">
    <source>
        <dbReference type="ARBA" id="ARBA00022842"/>
    </source>
</evidence>
<keyword evidence="16" id="KW-1185">Reference proteome</keyword>
<comment type="similarity">
    <text evidence="3">Belongs to the HAD-like hydrolase superfamily. SerB family.</text>
</comment>
<dbReference type="Proteomes" id="UP000068447">
    <property type="component" value="Chromosome"/>
</dbReference>
<keyword evidence="9" id="KW-0460">Magnesium</keyword>
<dbReference type="SUPFAM" id="SSF56784">
    <property type="entry name" value="HAD-like"/>
    <property type="match status" value="1"/>
</dbReference>
<protein>
    <recommendedName>
        <fullName evidence="5">Phosphoserine phosphatase</fullName>
        <ecNumber evidence="4">3.1.3.3</ecNumber>
    </recommendedName>
    <alternativeName>
        <fullName evidence="11">O-phosphoserine phosphohydrolase</fullName>
    </alternativeName>
</protein>
<evidence type="ECO:0000256" key="2">
    <source>
        <dbReference type="ARBA" id="ARBA00005135"/>
    </source>
</evidence>
<comment type="catalytic activity">
    <reaction evidence="13">
        <text>O-phospho-D-serine + H2O = D-serine + phosphate</text>
        <dbReference type="Rhea" id="RHEA:24873"/>
        <dbReference type="ChEBI" id="CHEBI:15377"/>
        <dbReference type="ChEBI" id="CHEBI:35247"/>
        <dbReference type="ChEBI" id="CHEBI:43474"/>
        <dbReference type="ChEBI" id="CHEBI:58680"/>
        <dbReference type="EC" id="3.1.3.3"/>
    </reaction>
</comment>
<name>A0A0U3AUC8_9ALTE</name>
<dbReference type="PANTHER" id="PTHR43344">
    <property type="entry name" value="PHOSPHOSERINE PHOSPHATASE"/>
    <property type="match status" value="1"/>
</dbReference>
<evidence type="ECO:0000256" key="6">
    <source>
        <dbReference type="ARBA" id="ARBA00022605"/>
    </source>
</evidence>
<keyword evidence="10" id="KW-0718">Serine biosynthesis</keyword>
<evidence type="ECO:0000256" key="4">
    <source>
        <dbReference type="ARBA" id="ARBA00012640"/>
    </source>
</evidence>
<keyword evidence="6" id="KW-0028">Amino-acid biosynthesis</keyword>
<organism evidence="15 16">
    <name type="scientific">Lacimicrobium alkaliphilum</name>
    <dbReference type="NCBI Taxonomy" id="1526571"/>
    <lineage>
        <taxon>Bacteria</taxon>
        <taxon>Pseudomonadati</taxon>
        <taxon>Pseudomonadota</taxon>
        <taxon>Gammaproteobacteria</taxon>
        <taxon>Alteromonadales</taxon>
        <taxon>Alteromonadaceae</taxon>
        <taxon>Lacimicrobium</taxon>
    </lineage>
</organism>
<dbReference type="SFLD" id="SFLDG01137">
    <property type="entry name" value="C1.6.1:_Phosphoserine_Phosphat"/>
    <property type="match status" value="1"/>
</dbReference>
<dbReference type="GO" id="GO:0005737">
    <property type="term" value="C:cytoplasm"/>
    <property type="evidence" value="ECO:0007669"/>
    <property type="project" value="TreeGrafter"/>
</dbReference>
<feature type="active site" description="Proton donor" evidence="14">
    <location>
        <position position="160"/>
    </location>
</feature>
<evidence type="ECO:0000256" key="1">
    <source>
        <dbReference type="ARBA" id="ARBA00001946"/>
    </source>
</evidence>
<dbReference type="SFLD" id="SFLDG01136">
    <property type="entry name" value="C1.6:_Phosphoserine_Phosphatas"/>
    <property type="match status" value="1"/>
</dbReference>
<comment type="pathway">
    <text evidence="2">Amino-acid biosynthesis; L-serine biosynthesis; L-serine from 3-phospho-D-glycerate: step 3/3.</text>
</comment>
<dbReference type="InterPro" id="IPR004469">
    <property type="entry name" value="PSP"/>
</dbReference>
<evidence type="ECO:0000256" key="11">
    <source>
        <dbReference type="ARBA" id="ARBA00031693"/>
    </source>
</evidence>
<evidence type="ECO:0000256" key="7">
    <source>
        <dbReference type="ARBA" id="ARBA00022723"/>
    </source>
</evidence>
<dbReference type="GO" id="GO:0000287">
    <property type="term" value="F:magnesium ion binding"/>
    <property type="evidence" value="ECO:0007669"/>
    <property type="project" value="TreeGrafter"/>
</dbReference>
<dbReference type="SFLD" id="SFLDS00003">
    <property type="entry name" value="Haloacid_Dehalogenase"/>
    <property type="match status" value="1"/>
</dbReference>
<dbReference type="GO" id="GO:0036424">
    <property type="term" value="F:L-phosphoserine phosphatase activity"/>
    <property type="evidence" value="ECO:0007669"/>
    <property type="project" value="InterPro"/>
</dbReference>
<evidence type="ECO:0000256" key="12">
    <source>
        <dbReference type="ARBA" id="ARBA00048138"/>
    </source>
</evidence>
<gene>
    <name evidence="15" type="ORF">AT746_05020</name>
</gene>
<comment type="cofactor">
    <cofactor evidence="1">
        <name>Mg(2+)</name>
        <dbReference type="ChEBI" id="CHEBI:18420"/>
    </cofactor>
</comment>
<dbReference type="EC" id="3.1.3.3" evidence="4"/>
<dbReference type="UniPathway" id="UPA00135">
    <property type="reaction ID" value="UER00198"/>
</dbReference>
<evidence type="ECO:0000313" key="15">
    <source>
        <dbReference type="EMBL" id="ALS97695.1"/>
    </source>
</evidence>
<dbReference type="CDD" id="cd07500">
    <property type="entry name" value="HAD_PSP"/>
    <property type="match status" value="1"/>
</dbReference>
<dbReference type="STRING" id="1526571.AT746_05020"/>
<dbReference type="Pfam" id="PF00702">
    <property type="entry name" value="Hydrolase"/>
    <property type="match status" value="1"/>
</dbReference>
<evidence type="ECO:0000256" key="14">
    <source>
        <dbReference type="PIRSR" id="PIRSR604469-1"/>
    </source>
</evidence>
<dbReference type="NCBIfam" id="TIGR00338">
    <property type="entry name" value="serB"/>
    <property type="match status" value="1"/>
</dbReference>
<proteinExistence type="inferred from homology"/>
<dbReference type="SFLD" id="SFLDF00029">
    <property type="entry name" value="phosphoserine_phosphatase"/>
    <property type="match status" value="1"/>
</dbReference>
<evidence type="ECO:0000256" key="13">
    <source>
        <dbReference type="ARBA" id="ARBA00048523"/>
    </source>
</evidence>
<dbReference type="FunFam" id="1.10.150.210:FF:000001">
    <property type="entry name" value="Phosphoserine phosphatase"/>
    <property type="match status" value="1"/>
</dbReference>